<dbReference type="Proteomes" id="UP001596380">
    <property type="component" value="Unassembled WGS sequence"/>
</dbReference>
<protein>
    <submittedName>
        <fullName evidence="3">PadR family transcriptional regulator</fullName>
    </submittedName>
</protein>
<organism evidence="3 4">
    <name type="scientific">Actinomadura yumaensis</name>
    <dbReference type="NCBI Taxonomy" id="111807"/>
    <lineage>
        <taxon>Bacteria</taxon>
        <taxon>Bacillati</taxon>
        <taxon>Actinomycetota</taxon>
        <taxon>Actinomycetes</taxon>
        <taxon>Streptosporangiales</taxon>
        <taxon>Thermomonosporaceae</taxon>
        <taxon>Actinomadura</taxon>
    </lineage>
</organism>
<dbReference type="InterPro" id="IPR036388">
    <property type="entry name" value="WH-like_DNA-bd_sf"/>
</dbReference>
<reference evidence="4" key="1">
    <citation type="journal article" date="2019" name="Int. J. Syst. Evol. Microbiol.">
        <title>The Global Catalogue of Microorganisms (GCM) 10K type strain sequencing project: providing services to taxonomists for standard genome sequencing and annotation.</title>
        <authorList>
            <consortium name="The Broad Institute Genomics Platform"/>
            <consortium name="The Broad Institute Genome Sequencing Center for Infectious Disease"/>
            <person name="Wu L."/>
            <person name="Ma J."/>
        </authorList>
    </citation>
    <scope>NUCLEOTIDE SEQUENCE [LARGE SCALE GENOMIC DNA]</scope>
    <source>
        <strain evidence="4">JCM 3369</strain>
    </source>
</reference>
<name>A0ABW2CII3_9ACTN</name>
<proteinExistence type="predicted"/>
<dbReference type="PANTHER" id="PTHR43252">
    <property type="entry name" value="TRANSCRIPTIONAL REGULATOR YQJI"/>
    <property type="match status" value="1"/>
</dbReference>
<keyword evidence="4" id="KW-1185">Reference proteome</keyword>
<dbReference type="PANTHER" id="PTHR43252:SF2">
    <property type="entry name" value="TRANSCRIPTION REGULATOR, PADR-LIKE FAMILY"/>
    <property type="match status" value="1"/>
</dbReference>
<dbReference type="Gene3D" id="1.10.10.10">
    <property type="entry name" value="Winged helix-like DNA-binding domain superfamily/Winged helix DNA-binding domain"/>
    <property type="match status" value="1"/>
</dbReference>
<dbReference type="RefSeq" id="WP_160822749.1">
    <property type="nucleotide sequence ID" value="NZ_JBHSXS010000008.1"/>
</dbReference>
<sequence>MEADLTPAELTLLGLLVEKPRHGYELDEVISARGMREWTEIGFSSIYYLLGRLRDRGLITEIGAPRAVRGRAVRGKARRVYGPTAEGRRACARSAEAAVAELRPVFSPLLVGLANQPLIPPERLRAALDRRAAALAERIAAVGAARDAQRDAPGFVRAVFDHALGQLAAEQRWLAAYRAADPGEHPPDDPGQEGGGDDPL</sequence>
<dbReference type="InterPro" id="IPR005149">
    <property type="entry name" value="Tscrpt_reg_PadR_N"/>
</dbReference>
<evidence type="ECO:0000256" key="1">
    <source>
        <dbReference type="SAM" id="MobiDB-lite"/>
    </source>
</evidence>
<dbReference type="InterPro" id="IPR036390">
    <property type="entry name" value="WH_DNA-bd_sf"/>
</dbReference>
<feature type="region of interest" description="Disordered" evidence="1">
    <location>
        <begin position="177"/>
        <end position="200"/>
    </location>
</feature>
<feature type="domain" description="Transcription regulator PadR N-terminal" evidence="2">
    <location>
        <begin position="12"/>
        <end position="92"/>
    </location>
</feature>
<dbReference type="Pfam" id="PF03551">
    <property type="entry name" value="PadR"/>
    <property type="match status" value="1"/>
</dbReference>
<evidence type="ECO:0000313" key="4">
    <source>
        <dbReference type="Proteomes" id="UP001596380"/>
    </source>
</evidence>
<evidence type="ECO:0000313" key="3">
    <source>
        <dbReference type="EMBL" id="MFC6881324.1"/>
    </source>
</evidence>
<accession>A0ABW2CII3</accession>
<gene>
    <name evidence="3" type="ORF">ACFQKB_16265</name>
</gene>
<comment type="caution">
    <text evidence="3">The sequence shown here is derived from an EMBL/GenBank/DDBJ whole genome shotgun (WGS) entry which is preliminary data.</text>
</comment>
<dbReference type="SUPFAM" id="SSF46785">
    <property type="entry name" value="Winged helix' DNA-binding domain"/>
    <property type="match status" value="1"/>
</dbReference>
<dbReference type="EMBL" id="JBHSXS010000008">
    <property type="protein sequence ID" value="MFC6881324.1"/>
    <property type="molecule type" value="Genomic_DNA"/>
</dbReference>
<evidence type="ECO:0000259" key="2">
    <source>
        <dbReference type="Pfam" id="PF03551"/>
    </source>
</evidence>